<evidence type="ECO:0000256" key="1">
    <source>
        <dbReference type="ARBA" id="ARBA00022475"/>
    </source>
</evidence>
<dbReference type="NCBIfam" id="NF003445">
    <property type="entry name" value="PRK04987.1"/>
    <property type="match status" value="1"/>
</dbReference>
<proteinExistence type="inferred from homology"/>
<dbReference type="RefSeq" id="WP_073584329.1">
    <property type="nucleotide sequence ID" value="NZ_AP024897.1"/>
</dbReference>
<evidence type="ECO:0000313" key="6">
    <source>
        <dbReference type="EMBL" id="SHO57417.1"/>
    </source>
</evidence>
<dbReference type="CDD" id="cd00546">
    <property type="entry name" value="QFR_TypeD_subunitC"/>
    <property type="match status" value="1"/>
</dbReference>
<comment type="subunit">
    <text evidence="5">Part of an enzyme complex containing four subunits: a flavoprotein (FrdA), an iron-sulfur protein (FrdB), and two hydrophobic anchor proteins (FrdC and FrdD).</text>
</comment>
<sequence>MSHRKPYIREVKRTWWSNHPFYRFYMLREATVLPLIFFTLCLLGGLMSLVKGPESWQHWLNFMSSPVVIVLNIIALLGSLFHAQTFFSMLPQVVPVRIKGKLLDKKIIILGQWAATLVISFIILAFV</sequence>
<evidence type="ECO:0000313" key="7">
    <source>
        <dbReference type="Proteomes" id="UP000184600"/>
    </source>
</evidence>
<dbReference type="PIRSF" id="PIRSF000180">
    <property type="entry name" value="FrdC"/>
    <property type="match status" value="1"/>
</dbReference>
<dbReference type="InterPro" id="IPR034804">
    <property type="entry name" value="SQR/QFR_C/D"/>
</dbReference>
<name>A0A1M7YXL5_9VIBR</name>
<dbReference type="GO" id="GO:0000104">
    <property type="term" value="F:succinate dehydrogenase activity"/>
    <property type="evidence" value="ECO:0007669"/>
    <property type="project" value="UniProtKB-UniRule"/>
</dbReference>
<dbReference type="SUPFAM" id="SSF81343">
    <property type="entry name" value="Fumarate reductase respiratory complex transmembrane subunits"/>
    <property type="match status" value="1"/>
</dbReference>
<comment type="similarity">
    <text evidence="5">Belongs to the FrdC family.</text>
</comment>
<keyword evidence="2 5" id="KW-0812">Transmembrane</keyword>
<evidence type="ECO:0000256" key="2">
    <source>
        <dbReference type="ARBA" id="ARBA00022692"/>
    </source>
</evidence>
<dbReference type="InterPro" id="IPR003510">
    <property type="entry name" value="Fumarate_red_C"/>
</dbReference>
<gene>
    <name evidence="6" type="primary">frdC_1</name>
    <name evidence="5" type="synonym">frdC</name>
    <name evidence="6" type="ORF">VQ7734_03186</name>
</gene>
<dbReference type="STRING" id="1117707.VQ7734_03186"/>
<reference evidence="7" key="1">
    <citation type="submission" date="2016-12" db="EMBL/GenBank/DDBJ databases">
        <authorList>
            <person name="Rodrigo-Torres L."/>
            <person name="Arahal R.D."/>
            <person name="Lucena T."/>
        </authorList>
    </citation>
    <scope>NUCLEOTIDE SEQUENCE [LARGE SCALE GENOMIC DNA]</scope>
</reference>
<evidence type="ECO:0000256" key="3">
    <source>
        <dbReference type="ARBA" id="ARBA00022989"/>
    </source>
</evidence>
<protein>
    <recommendedName>
        <fullName evidence="5">Fumarate reductase subunit C</fullName>
    </recommendedName>
    <alternativeName>
        <fullName evidence="5">Quinol-fumarate reductase subunit C</fullName>
        <shortName evidence="5">QFR subunit C</shortName>
    </alternativeName>
</protein>
<dbReference type="GO" id="GO:0045283">
    <property type="term" value="C:fumarate reductase complex"/>
    <property type="evidence" value="ECO:0007669"/>
    <property type="project" value="UniProtKB-UniRule"/>
</dbReference>
<keyword evidence="1 5" id="KW-1003">Cell membrane</keyword>
<feature type="transmembrane region" description="Helical" evidence="5">
    <location>
        <begin position="107"/>
        <end position="126"/>
    </location>
</feature>
<accession>A0A1M7YXL5</accession>
<comment type="function">
    <text evidence="5">Anchors the catalytic components of the fumarate reductase complex to the cell membrane, binds quinones.</text>
</comment>
<evidence type="ECO:0000256" key="5">
    <source>
        <dbReference type="HAMAP-Rule" id="MF_00708"/>
    </source>
</evidence>
<keyword evidence="7" id="KW-1185">Reference proteome</keyword>
<feature type="transmembrane region" description="Helical" evidence="5">
    <location>
        <begin position="32"/>
        <end position="50"/>
    </location>
</feature>
<dbReference type="Gene3D" id="1.20.1300.10">
    <property type="entry name" value="Fumarate reductase/succinate dehydrogenase, transmembrane subunit"/>
    <property type="match status" value="1"/>
</dbReference>
<dbReference type="HAMAP" id="MF_00708">
    <property type="entry name" value="Fumarate_red_C"/>
    <property type="match status" value="1"/>
</dbReference>
<keyword evidence="3 5" id="KW-1133">Transmembrane helix</keyword>
<evidence type="ECO:0000256" key="4">
    <source>
        <dbReference type="ARBA" id="ARBA00023136"/>
    </source>
</evidence>
<keyword evidence="4 5" id="KW-0472">Membrane</keyword>
<comment type="subcellular location">
    <subcellularLocation>
        <location evidence="5">Cell membrane</location>
        <topology evidence="5">Multi-pass membrane protein</topology>
    </subcellularLocation>
</comment>
<feature type="transmembrane region" description="Helical" evidence="5">
    <location>
        <begin position="62"/>
        <end position="87"/>
    </location>
</feature>
<dbReference type="Pfam" id="PF02300">
    <property type="entry name" value="Fumarate_red_C"/>
    <property type="match status" value="1"/>
</dbReference>
<dbReference type="Proteomes" id="UP000184600">
    <property type="component" value="Unassembled WGS sequence"/>
</dbReference>
<dbReference type="OrthoDB" id="8909678at2"/>
<organism evidence="6 7">
    <name type="scientific">Vibrio quintilis</name>
    <dbReference type="NCBI Taxonomy" id="1117707"/>
    <lineage>
        <taxon>Bacteria</taxon>
        <taxon>Pseudomonadati</taxon>
        <taxon>Pseudomonadota</taxon>
        <taxon>Gammaproteobacteria</taxon>
        <taxon>Vibrionales</taxon>
        <taxon>Vibrionaceae</taxon>
        <taxon>Vibrio</taxon>
    </lineage>
</organism>
<dbReference type="GO" id="GO:0005886">
    <property type="term" value="C:plasma membrane"/>
    <property type="evidence" value="ECO:0007669"/>
    <property type="project" value="UniProtKB-SubCell"/>
</dbReference>
<dbReference type="AlphaFoldDB" id="A0A1M7YXL5"/>
<dbReference type="EMBL" id="FRFG01000039">
    <property type="protein sequence ID" value="SHO57417.1"/>
    <property type="molecule type" value="Genomic_DNA"/>
</dbReference>